<dbReference type="InterPro" id="IPR029006">
    <property type="entry name" value="ADF-H/Gelsolin-like_dom_sf"/>
</dbReference>
<dbReference type="Proteomes" id="UP000054270">
    <property type="component" value="Unassembled WGS sequence"/>
</dbReference>
<feature type="compositionally biased region" description="Basic and acidic residues" evidence="1">
    <location>
        <begin position="333"/>
        <end position="348"/>
    </location>
</feature>
<gene>
    <name evidence="3" type="ORF">HYPSUDRAFT_64397</name>
</gene>
<dbReference type="Gene3D" id="2.30.29.30">
    <property type="entry name" value="Pleckstrin-homology domain (PH domain)/Phosphotyrosine-binding domain (PTB)"/>
    <property type="match status" value="1"/>
</dbReference>
<proteinExistence type="predicted"/>
<dbReference type="InterPro" id="IPR011993">
    <property type="entry name" value="PH-like_dom_sf"/>
</dbReference>
<dbReference type="SUPFAM" id="SSF50729">
    <property type="entry name" value="PH domain-like"/>
    <property type="match status" value="1"/>
</dbReference>
<sequence length="593" mass="68715">MALTMSDTGAVMSVYSAIIEYDCNWLLLHYVSESPDELGLHSYGRDGLEELKTKLSDKAVFVAFYREEVEVDPGYIIINYIPPSISGVRRAKALVHSRRVGAIFKQHQTIFTVDDISLLTTEIIHQAIINPDNAFHPASPPIVLAQLPSQNPRPSPPHEDIAIYTFDSVKQSLPAPPLPPLPPLQPVRAPAANKDSPPKAIVTNMARRSFTATYAPEVQPPTVIPPVPHLPKGGSLFTNLLRRKKKADDSYDDMNVSLPPPTPPKDTTKFAVHPVTLSHSLPAGQPSNLQPLRHHRSRSMSEFAVISHVRGSDEVIIEPERYQTFTLRPSGKWSHDLPSDPEERARRRRELHLQREREEREAMEEEAERQRQLKWQKEEFERMEREDEVRRKADVEREIRRITAERRLREMLEKEEDERKRQELEERKRIDRERRLEEHRRLEEWRAAQARKEEALARQAEDAKRQEEVERKRRIQQAAAKVKRTKEEGELTGWITVQSADSLSWKRRFYKFVGSTIYLYRSPKDMPTSLEEVDLRGRVRGLREWNEGYDYLEAIAFSFVVEFKDNTDNWSMFADSEEEKYAILGLFKMAAGL</sequence>
<organism evidence="3 4">
    <name type="scientific">Hypholoma sublateritium (strain FD-334 SS-4)</name>
    <dbReference type="NCBI Taxonomy" id="945553"/>
    <lineage>
        <taxon>Eukaryota</taxon>
        <taxon>Fungi</taxon>
        <taxon>Dikarya</taxon>
        <taxon>Basidiomycota</taxon>
        <taxon>Agaricomycotina</taxon>
        <taxon>Agaricomycetes</taxon>
        <taxon>Agaricomycetidae</taxon>
        <taxon>Agaricales</taxon>
        <taxon>Agaricineae</taxon>
        <taxon>Strophariaceae</taxon>
        <taxon>Hypholoma</taxon>
    </lineage>
</organism>
<dbReference type="GO" id="GO:0003779">
    <property type="term" value="F:actin binding"/>
    <property type="evidence" value="ECO:0007669"/>
    <property type="project" value="InterPro"/>
</dbReference>
<dbReference type="Pfam" id="PF00241">
    <property type="entry name" value="Cofilin_ADF"/>
    <property type="match status" value="1"/>
</dbReference>
<dbReference type="OrthoDB" id="67965at2759"/>
<dbReference type="InterPro" id="IPR002108">
    <property type="entry name" value="ADF-H"/>
</dbReference>
<dbReference type="SUPFAM" id="SSF55753">
    <property type="entry name" value="Actin depolymerizing proteins"/>
    <property type="match status" value="1"/>
</dbReference>
<evidence type="ECO:0000313" key="3">
    <source>
        <dbReference type="EMBL" id="KJA25669.1"/>
    </source>
</evidence>
<dbReference type="Gene3D" id="3.40.20.10">
    <property type="entry name" value="Severin"/>
    <property type="match status" value="1"/>
</dbReference>
<feature type="region of interest" description="Disordered" evidence="1">
    <location>
        <begin position="329"/>
        <end position="348"/>
    </location>
</feature>
<protein>
    <recommendedName>
        <fullName evidence="2">ADF-H domain-containing protein</fullName>
    </recommendedName>
</protein>
<feature type="domain" description="ADF-H" evidence="2">
    <location>
        <begin position="20"/>
        <end position="126"/>
    </location>
</feature>
<keyword evidence="4" id="KW-1185">Reference proteome</keyword>
<evidence type="ECO:0000256" key="1">
    <source>
        <dbReference type="SAM" id="MobiDB-lite"/>
    </source>
</evidence>
<name>A0A0D2P473_HYPSF</name>
<dbReference type="STRING" id="945553.A0A0D2P473"/>
<evidence type="ECO:0000259" key="2">
    <source>
        <dbReference type="Pfam" id="PF00241"/>
    </source>
</evidence>
<dbReference type="OMA" id="IMHATEA"/>
<reference evidence="4" key="1">
    <citation type="submission" date="2014-04" db="EMBL/GenBank/DDBJ databases">
        <title>Evolutionary Origins and Diversification of the Mycorrhizal Mutualists.</title>
        <authorList>
            <consortium name="DOE Joint Genome Institute"/>
            <consortium name="Mycorrhizal Genomics Consortium"/>
            <person name="Kohler A."/>
            <person name="Kuo A."/>
            <person name="Nagy L.G."/>
            <person name="Floudas D."/>
            <person name="Copeland A."/>
            <person name="Barry K.W."/>
            <person name="Cichocki N."/>
            <person name="Veneault-Fourrey C."/>
            <person name="LaButti K."/>
            <person name="Lindquist E.A."/>
            <person name="Lipzen A."/>
            <person name="Lundell T."/>
            <person name="Morin E."/>
            <person name="Murat C."/>
            <person name="Riley R."/>
            <person name="Ohm R."/>
            <person name="Sun H."/>
            <person name="Tunlid A."/>
            <person name="Henrissat B."/>
            <person name="Grigoriev I.V."/>
            <person name="Hibbett D.S."/>
            <person name="Martin F."/>
        </authorList>
    </citation>
    <scope>NUCLEOTIDE SEQUENCE [LARGE SCALE GENOMIC DNA]</scope>
    <source>
        <strain evidence="4">FD-334 SS-4</strain>
    </source>
</reference>
<accession>A0A0D2P473</accession>
<dbReference type="AlphaFoldDB" id="A0A0D2P473"/>
<dbReference type="EMBL" id="KN817530">
    <property type="protein sequence ID" value="KJA25669.1"/>
    <property type="molecule type" value="Genomic_DNA"/>
</dbReference>
<evidence type="ECO:0000313" key="4">
    <source>
        <dbReference type="Proteomes" id="UP000054270"/>
    </source>
</evidence>